<dbReference type="AlphaFoldDB" id="A0A4R6DEV2"/>
<keyword evidence="2 5" id="KW-0812">Transmembrane</keyword>
<dbReference type="PANTHER" id="PTHR37955:SF1">
    <property type="entry name" value="DEP DOMAIN-CONTAINING PROTEIN"/>
    <property type="match status" value="1"/>
</dbReference>
<evidence type="ECO:0000256" key="2">
    <source>
        <dbReference type="ARBA" id="ARBA00022692"/>
    </source>
</evidence>
<dbReference type="STRING" id="2035.RU06_17350"/>
<accession>A0A4R6DEV2</accession>
<dbReference type="RefSeq" id="WP_133520411.1">
    <property type="nucleotide sequence ID" value="NZ_SNVW01000009.1"/>
</dbReference>
<dbReference type="InterPro" id="IPR004695">
    <property type="entry name" value="SLAC1/Mae1/Ssu1/TehA"/>
</dbReference>
<keyword evidence="3 5" id="KW-1133">Transmembrane helix</keyword>
<proteinExistence type="predicted"/>
<dbReference type="Pfam" id="PF03595">
    <property type="entry name" value="SLAC1"/>
    <property type="match status" value="1"/>
</dbReference>
<protein>
    <submittedName>
        <fullName evidence="6">Tellurite resistance protein</fullName>
    </submittedName>
</protein>
<dbReference type="EMBL" id="SNVW01000009">
    <property type="protein sequence ID" value="TDN43155.1"/>
    <property type="molecule type" value="Genomic_DNA"/>
</dbReference>
<comment type="subcellular location">
    <subcellularLocation>
        <location evidence="1">Membrane</location>
        <topology evidence="1">Multi-pass membrane protein</topology>
    </subcellularLocation>
</comment>
<feature type="transmembrane region" description="Helical" evidence="5">
    <location>
        <begin position="81"/>
        <end position="102"/>
    </location>
</feature>
<feature type="transmembrane region" description="Helical" evidence="5">
    <location>
        <begin position="39"/>
        <end position="60"/>
    </location>
</feature>
<dbReference type="GO" id="GO:0046583">
    <property type="term" value="F:monoatomic cation efflux transmembrane transporter activity"/>
    <property type="evidence" value="ECO:0007669"/>
    <property type="project" value="TreeGrafter"/>
</dbReference>
<sequence length="342" mass="36062">MPRPTTRIPLNTLAVPFGLAGFAETWSYAAPVLDLPAVVQQVFWVVAGVTWLWLLGAHTVRGVRVRAHERLVDQLRHPAQGPLAALVPATAMLLGVDLARVWPIGGEVLVLLAVATAAGFAAWLLATWFEGRLALESVHGGYLLPTVATALVGSIATHEVGATWLSWACFGVGVFFWGVMTGLLLLRLSFRPTLPGPLVPTMAILVAPPAVATVSVFALTDDALTLPVQAITGLGVLLLLVQLALLPRYVRLAFSLGFWSFVFPAAAVATAAIDWIRVLDVPAAWIPTVAVLVLLSVLVAVVGAKSLGLAAHHLLRQAEDVLQAADDEDAEPGPVTGATRVV</sequence>
<feature type="transmembrane region" description="Helical" evidence="5">
    <location>
        <begin position="198"/>
        <end position="220"/>
    </location>
</feature>
<dbReference type="Proteomes" id="UP000295764">
    <property type="component" value="Unassembled WGS sequence"/>
</dbReference>
<feature type="transmembrane region" description="Helical" evidence="5">
    <location>
        <begin position="284"/>
        <end position="304"/>
    </location>
</feature>
<organism evidence="6 7">
    <name type="scientific">Curtobacterium flaccumfaciens</name>
    <dbReference type="NCBI Taxonomy" id="2035"/>
    <lineage>
        <taxon>Bacteria</taxon>
        <taxon>Bacillati</taxon>
        <taxon>Actinomycetota</taxon>
        <taxon>Actinomycetes</taxon>
        <taxon>Micrococcales</taxon>
        <taxon>Microbacteriaceae</taxon>
        <taxon>Curtobacterium</taxon>
    </lineage>
</organism>
<name>A0A4R6DEV2_9MICO</name>
<keyword evidence="4 5" id="KW-0472">Membrane</keyword>
<evidence type="ECO:0000256" key="1">
    <source>
        <dbReference type="ARBA" id="ARBA00004141"/>
    </source>
</evidence>
<feature type="transmembrane region" description="Helical" evidence="5">
    <location>
        <begin position="164"/>
        <end position="186"/>
    </location>
</feature>
<evidence type="ECO:0000313" key="7">
    <source>
        <dbReference type="Proteomes" id="UP000295764"/>
    </source>
</evidence>
<dbReference type="GO" id="GO:0005886">
    <property type="term" value="C:plasma membrane"/>
    <property type="evidence" value="ECO:0007669"/>
    <property type="project" value="TreeGrafter"/>
</dbReference>
<evidence type="ECO:0000256" key="5">
    <source>
        <dbReference type="SAM" id="Phobius"/>
    </source>
</evidence>
<feature type="transmembrane region" description="Helical" evidence="5">
    <location>
        <begin position="258"/>
        <end position="278"/>
    </location>
</feature>
<reference evidence="6 7" key="1">
    <citation type="submission" date="2019-03" db="EMBL/GenBank/DDBJ databases">
        <title>Genomic analyses of the natural microbiome of Caenorhabditis elegans.</title>
        <authorList>
            <person name="Samuel B."/>
        </authorList>
    </citation>
    <scope>NUCLEOTIDE SEQUENCE [LARGE SCALE GENOMIC DNA]</scope>
    <source>
        <strain evidence="6 7">JUb65</strain>
    </source>
</reference>
<feature type="transmembrane region" description="Helical" evidence="5">
    <location>
        <begin position="226"/>
        <end position="246"/>
    </location>
</feature>
<gene>
    <name evidence="6" type="ORF">EDF64_10978</name>
</gene>
<feature type="transmembrane region" description="Helical" evidence="5">
    <location>
        <begin position="141"/>
        <end position="158"/>
    </location>
</feature>
<evidence type="ECO:0000313" key="6">
    <source>
        <dbReference type="EMBL" id="TDN43155.1"/>
    </source>
</evidence>
<dbReference type="OrthoDB" id="5017340at2"/>
<evidence type="ECO:0000256" key="4">
    <source>
        <dbReference type="ARBA" id="ARBA00023136"/>
    </source>
</evidence>
<dbReference type="InterPro" id="IPR038665">
    <property type="entry name" value="Voltage-dep_anion_channel_sf"/>
</dbReference>
<evidence type="ECO:0000256" key="3">
    <source>
        <dbReference type="ARBA" id="ARBA00022989"/>
    </source>
</evidence>
<dbReference type="Gene3D" id="1.50.10.150">
    <property type="entry name" value="Voltage-dependent anion channel"/>
    <property type="match status" value="1"/>
</dbReference>
<dbReference type="PANTHER" id="PTHR37955">
    <property type="entry name" value="TELLURITE RESISTANCE PROTEIN TEHA"/>
    <property type="match status" value="1"/>
</dbReference>
<dbReference type="InterPro" id="IPR052951">
    <property type="entry name" value="Tellurite_res_ion_channel"/>
</dbReference>
<comment type="caution">
    <text evidence="6">The sequence shown here is derived from an EMBL/GenBank/DDBJ whole genome shotgun (WGS) entry which is preliminary data.</text>
</comment>
<feature type="transmembrane region" description="Helical" evidence="5">
    <location>
        <begin position="108"/>
        <end position="129"/>
    </location>
</feature>